<gene>
    <name evidence="1" type="ORF">GCM10011396_16500</name>
</gene>
<name>A0A916XGD9_9BURK</name>
<comment type="caution">
    <text evidence="1">The sequence shown here is derived from an EMBL/GenBank/DDBJ whole genome shotgun (WGS) entry which is preliminary data.</text>
</comment>
<dbReference type="Gene3D" id="3.30.530.20">
    <property type="match status" value="1"/>
</dbReference>
<dbReference type="InterPro" id="IPR023393">
    <property type="entry name" value="START-like_dom_sf"/>
</dbReference>
<evidence type="ECO:0000313" key="1">
    <source>
        <dbReference type="EMBL" id="GGC70140.1"/>
    </source>
</evidence>
<reference evidence="1" key="2">
    <citation type="submission" date="2020-09" db="EMBL/GenBank/DDBJ databases">
        <authorList>
            <person name="Sun Q."/>
            <person name="Zhou Y."/>
        </authorList>
    </citation>
    <scope>NUCLEOTIDE SEQUENCE</scope>
    <source>
        <strain evidence="1">CGMCC 1.10998</strain>
    </source>
</reference>
<organism evidence="1 2">
    <name type="scientific">Undibacterium terreum</name>
    <dbReference type="NCBI Taxonomy" id="1224302"/>
    <lineage>
        <taxon>Bacteria</taxon>
        <taxon>Pseudomonadati</taxon>
        <taxon>Pseudomonadota</taxon>
        <taxon>Betaproteobacteria</taxon>
        <taxon>Burkholderiales</taxon>
        <taxon>Oxalobacteraceae</taxon>
        <taxon>Undibacterium</taxon>
    </lineage>
</organism>
<reference evidence="1" key="1">
    <citation type="journal article" date="2014" name="Int. J. Syst. Evol. Microbiol.">
        <title>Complete genome sequence of Corynebacterium casei LMG S-19264T (=DSM 44701T), isolated from a smear-ripened cheese.</title>
        <authorList>
            <consortium name="US DOE Joint Genome Institute (JGI-PGF)"/>
            <person name="Walter F."/>
            <person name="Albersmeier A."/>
            <person name="Kalinowski J."/>
            <person name="Ruckert C."/>
        </authorList>
    </citation>
    <scope>NUCLEOTIDE SEQUENCE</scope>
    <source>
        <strain evidence="1">CGMCC 1.10998</strain>
    </source>
</reference>
<keyword evidence="2" id="KW-1185">Reference proteome</keyword>
<sequence>MSESLRHLNISIMRTAQAVYDYASMPQNFSHWASGLGNGLKQHGDAWTANTDNGQVTIRFSTRNTYGVLDHWVSLPTGQKVYIPLRVIANGEHSELVFTLLRQPDIDDAKFAADAAWVTRDLQRLKDILESA</sequence>
<evidence type="ECO:0000313" key="2">
    <source>
        <dbReference type="Proteomes" id="UP000637423"/>
    </source>
</evidence>
<accession>A0A916XGD9</accession>
<dbReference type="SUPFAM" id="SSF55961">
    <property type="entry name" value="Bet v1-like"/>
    <property type="match status" value="1"/>
</dbReference>
<proteinExistence type="predicted"/>
<dbReference type="AlphaFoldDB" id="A0A916XGD9"/>
<protein>
    <submittedName>
        <fullName evidence="1">Polyketide cyclase</fullName>
    </submittedName>
</protein>
<dbReference type="EMBL" id="BMED01000001">
    <property type="protein sequence ID" value="GGC70140.1"/>
    <property type="molecule type" value="Genomic_DNA"/>
</dbReference>
<dbReference type="Proteomes" id="UP000637423">
    <property type="component" value="Unassembled WGS sequence"/>
</dbReference>
<dbReference type="RefSeq" id="WP_188565426.1">
    <property type="nucleotide sequence ID" value="NZ_BMED01000001.1"/>
</dbReference>